<feature type="region of interest" description="Disordered" evidence="8">
    <location>
        <begin position="974"/>
        <end position="998"/>
    </location>
</feature>
<evidence type="ECO:0000256" key="4">
    <source>
        <dbReference type="ARBA" id="ARBA00030285"/>
    </source>
</evidence>
<feature type="domain" description="RdRp catalytic" evidence="9">
    <location>
        <begin position="1135"/>
        <end position="1309"/>
    </location>
</feature>
<evidence type="ECO:0000256" key="8">
    <source>
        <dbReference type="SAM" id="MobiDB-lite"/>
    </source>
</evidence>
<dbReference type="PROSITE" id="PS50525">
    <property type="entry name" value="RDRP_SSRNA_NEG_SEG"/>
    <property type="match status" value="1"/>
</dbReference>
<dbReference type="GO" id="GO:0039694">
    <property type="term" value="P:viral RNA genome replication"/>
    <property type="evidence" value="ECO:0007669"/>
    <property type="project" value="InterPro"/>
</dbReference>
<keyword evidence="10" id="KW-0548">Nucleotidyltransferase</keyword>
<keyword evidence="10" id="KW-0696">RNA-directed RNA polymerase</keyword>
<evidence type="ECO:0000256" key="3">
    <source>
        <dbReference type="ARBA" id="ARBA00022679"/>
    </source>
</evidence>
<evidence type="ECO:0000256" key="7">
    <source>
        <dbReference type="SAM" id="Coils"/>
    </source>
</evidence>
<evidence type="ECO:0000256" key="6">
    <source>
        <dbReference type="ARBA" id="ARBA00031012"/>
    </source>
</evidence>
<evidence type="ECO:0000256" key="1">
    <source>
        <dbReference type="ARBA" id="ARBA00012494"/>
    </source>
</evidence>
<feature type="region of interest" description="Disordered" evidence="8">
    <location>
        <begin position="2252"/>
        <end position="2271"/>
    </location>
</feature>
<protein>
    <recommendedName>
        <fullName evidence="2">RNA-directed RNA polymerase L</fullName>
        <ecNumber evidence="1">2.7.7.48</ecNumber>
    </recommendedName>
    <alternativeName>
        <fullName evidence="4">Large structural protein</fullName>
    </alternativeName>
    <alternativeName>
        <fullName evidence="6">Replicase</fullName>
    </alternativeName>
    <alternativeName>
        <fullName evidence="5">Transcriptase</fullName>
    </alternativeName>
</protein>
<evidence type="ECO:0000313" key="10">
    <source>
        <dbReference type="EMBL" id="WLK77443.1"/>
    </source>
</evidence>
<dbReference type="GO" id="GO:0006351">
    <property type="term" value="P:DNA-templated transcription"/>
    <property type="evidence" value="ECO:0007669"/>
    <property type="project" value="InterPro"/>
</dbReference>
<dbReference type="InterPro" id="IPR007099">
    <property type="entry name" value="RNA-dir_pol_NSvirus"/>
</dbReference>
<dbReference type="EC" id="2.7.7.48" evidence="1"/>
<evidence type="ECO:0000256" key="5">
    <source>
        <dbReference type="ARBA" id="ARBA00030436"/>
    </source>
</evidence>
<keyword evidence="3" id="KW-0808">Transferase</keyword>
<feature type="coiled-coil region" evidence="7">
    <location>
        <begin position="120"/>
        <end position="147"/>
    </location>
</feature>
<keyword evidence="7" id="KW-0175">Coiled coil</keyword>
<reference evidence="10" key="1">
    <citation type="journal article" date="2023" name="Front. Cell. Infect. Microbiol.">
        <title>Virome Analysis of an Ectomycorrhizal Fungus Suillus luteus Revealing Potential Evolutionary Implications.</title>
        <authorList>
            <person name="Liu H."/>
            <person name="Zhang Y."/>
            <person name="Liu Y."/>
            <person name="Xiao J."/>
            <person name="Huang Z."/>
            <person name="Li Y."/>
            <person name="Li H."/>
            <person name="Li P."/>
        </authorList>
    </citation>
    <scope>NUCLEOTIDE SEQUENCE</scope>
    <source>
        <strain evidence="10">SlaBV4</strain>
    </source>
</reference>
<proteinExistence type="predicted"/>
<sequence length="2554" mass="297729">MSLEEGYNRVIQSVYDNIDDLLDVKISNEREILESLLISFKIRHNLVHHVLAYSLTHNMKMFIEKRAEFYFPGIDKTVAKLTPDLIIFVDKYGLICETLNRADKIMIIDVSVSTVSNEEKTKKEEKYKNLAKKIENYQEELHKETSGCQIVTPVQVIGFAVNSNFSNLEMAFHRFSEDNGIFIDETKLPFTDMRLMLQSLHGVQSKLKGYLSNEELVDNFFKKEFGRNLDADDSEIVFNDILTERLPELNRSYISRTRENKSTMTKMEDVLANLSARETQTQEEKGLADEQKFEDICIKLEHLMDDKDIRNIFLEKETTPEKVKVAFENMEAECDKYDTIKIKPTHQMYTPIIIGNRIMDFDIIQGINMDDFRLEQKQILQILNLVSSGSENLDGQSFVQDMFVILKNMFMGENCESNVNMFNNNFWFSKEFDENLNQHYHEYRRNCLETRTPVLSEVQYAVKKKGLKIPHDGLSRSYKQKMVKIPQNSWSDEASVWCKKAHSGHKDEKKVRLVKNESSCKFSHAKYVDQFLDLMTESYFQRNDFPYNDILTEHSKLDSNILNFFKKEMVSDYKPILKILQTTMAFKYLWQQSLCAEQLMHFTQFSLPSNTYSFFTAGSPNVLYIVNNSYHNAGKDVGKAYMAIGYVYDTAWLTPFFGKISYKERIDSQGKTYYVFITNWRRTETFKLTFLKDQFYSVLSTSMNALLRHRRDILLYKRNKNERDYAFDLIKHHFSLKVLISLTSNQRIAEMLSDMRYAIMASFSDFSEIDKLVQDKFAPKYGTVMESWIATRVDNLRKQVLQFQDKENIRTFFKQPIFVQGKRKDESIGGSFEIPSIWTGIIIKDLQDLLDDMFIYVHTLKEPSNIHHENIKAIETILEYQKKYDDLDDDRKLGNIKSECKMKEFLCSENPIGHSSEIVTLSCNRTMSSLKAFDLNLHAKKHFSEKVSNITSTKSAIPEYEREIVPLERLNRGRKKKTKTTQTTNEDMYENKSESKEKKEFMEEYARMNHSKVRPKPQTTIKTSVTKESFLPHTNRSKVHDCMLDVLENNINMSTVFDVAEWNILLNNARVVSDICIKAQYGAKREFYVINVGAKCNARILENIFSEICKVIPNEMISIPGDKKMLVMQDVLNDCLIKKGSKQQLIFVNGDCTKWSAAETMECFMSLIEGLADYLDHEIIKYLLCVVDMWSNKKITIPVSILQNTFFTTDEKTSYLKSPEPAITSKQNFLQGMFNYMSSFKAVCSSNLTREIWKKIKPNSTLDMNHLEHSDDYSLMILSETLTEAREFRLLHRIIMRLHGFNDSVKKTNTQRFLMEFISLVSLNGHMTYPHIKKLKECGMNLGCTGYRDDIDGAMSRVGESVRVGSIMSSCYFMQKCHLLNVARSYSTLTGQRNSFVRENKELYDIPVEVFGLPDTHPILSFLTKGLSNNYRLLTFGNSNNSKRTVQYKSNNGKIIIVTIEKLLMTLMKIQLHKQHSENSLTADDFTQGVRLYHPGYIFDIENKLIQKMKANVRMDLEEATEFWENHKSYNFIKPQNRQLLVQWMRAMYFKHNFALAYSRSSRSQITLRLSTFTSKKCCIVNFDNENKFVQDSIMSYTEEVFKMASSEESIVSKYFHNIEQDNTKNLENIDDDHVRDVLKKAVMNCDSSISTLYSLFENARAIREKSHTRSTVAALTPSKINWLNINNQPDALIQYMFNYDDFLLDNRKNKGIASLEADKRELLKYYPAEILQNPTVNDLKSVYTDIIMCQTKKNLCMTYSSRIQNLEDFVRTHLEFGTIYKSKFAVFTSGATESLNPHTGEIYYKKLYTYTRNEYRLLIDDAVLIFALMKQAYKCSDETIKRTLNNLQVKSEYQFDQDKLIIGNEFWENTTVKDLRVMGCTNNELKSFSFLKNYVTNQIDDIYDIVNADSTYCYQYIRVPFELSNVVNEICEFSYSKQLFRLYLFKNETFWISTTDNKKHLLTDAYLIGMKLMNKIKLFELERMFGTMPLRSVQEIRVNSSQEQFVRENFETFKKVVKHMSPKRRLVFNEMYKNNKFTEIDFQEVNNYNCEDTVNLVVNTRFFQSDLPDTTIDGKNDFVNKKIQIDFEQMAVFNGRRKVFGLPILQAQQSNTTFVNGDVSLNGLTINWWLDSDRIRKLIRKEEVPISKADFDNLTNFFIRDDRILLTVQLQKLLDQLFSLPNRLFEAMPTEIYTMIEERIGKNVGTDELKKSAYEFAREVKIKIGNDDNNDGDLSIVEGSVKGNVTVENIEEQHNANNSENETETEGSFNMDDLDDLLEDMSDIEFEEDVPDSDDDVEDEIIKIQEQSSSGSGSSKESLINFQDFQLTMPEIITEDILVVKGGFAKSILEAIGDPTKKIIESMYVSETQLDMITTKEKIGLLYRLNDILICTPVLSDAEIMYTLTFAKNILKTFEKSDEWILFEDFIVDVKRDRKIDIFLKYSGYLPPDKILKLLDNGGQVKKQRISDPYRGTGHRGSIRTESLYNIPPEELESYFLIPLNRERKKHILEQCCNSFLIEKFVGMSIIQECYKRLYHDKFIRTGFALELIEELL</sequence>
<dbReference type="InterPro" id="IPR007322">
    <property type="entry name" value="RNA_pol_bunyavir"/>
</dbReference>
<feature type="compositionally biased region" description="Basic and acidic residues" evidence="8">
    <location>
        <begin position="989"/>
        <end position="998"/>
    </location>
</feature>
<dbReference type="Pfam" id="PF04196">
    <property type="entry name" value="Bunya_RdRp"/>
    <property type="match status" value="1"/>
</dbReference>
<evidence type="ECO:0000259" key="9">
    <source>
        <dbReference type="PROSITE" id="PS50525"/>
    </source>
</evidence>
<accession>A0AA49X780</accession>
<dbReference type="EMBL" id="OQ862567">
    <property type="protein sequence ID" value="WLK77443.1"/>
    <property type="molecule type" value="Genomic_RNA"/>
</dbReference>
<dbReference type="GO" id="GO:0003968">
    <property type="term" value="F:RNA-directed RNA polymerase activity"/>
    <property type="evidence" value="ECO:0007669"/>
    <property type="project" value="UniProtKB-KW"/>
</dbReference>
<organism evidence="10">
    <name type="scientific">Suillus luteus associated bunya-like virus 4</name>
    <dbReference type="NCBI Taxonomy" id="3067799"/>
    <lineage>
        <taxon>Viruses</taxon>
        <taxon>Riboviria</taxon>
        <taxon>Orthornavirae</taxon>
        <taxon>Negarnaviricota</taxon>
        <taxon>Polyploviricotina</taxon>
        <taxon>Ellioviricetes</taxon>
        <taxon>Bunyavirales</taxon>
    </lineage>
</organism>
<name>A0AA49X780_9VIRU</name>
<evidence type="ECO:0000256" key="2">
    <source>
        <dbReference type="ARBA" id="ARBA00018602"/>
    </source>
</evidence>